<reference evidence="2 3" key="1">
    <citation type="submission" date="2019-03" db="EMBL/GenBank/DDBJ databases">
        <title>Arenimonas daejeonensis sp. nov., isolated from compost.</title>
        <authorList>
            <person name="Jeon C.O."/>
        </authorList>
    </citation>
    <scope>NUCLEOTIDE SEQUENCE [LARGE SCALE GENOMIC DNA]</scope>
    <source>
        <strain evidence="2 3">R29</strain>
    </source>
</reference>
<dbReference type="AlphaFoldDB" id="A0A5C4RX33"/>
<dbReference type="Proteomes" id="UP000305760">
    <property type="component" value="Unassembled WGS sequence"/>
</dbReference>
<organism evidence="2 3">
    <name type="scientific">Arenimonas terrae</name>
    <dbReference type="NCBI Taxonomy" id="2546226"/>
    <lineage>
        <taxon>Bacteria</taxon>
        <taxon>Pseudomonadati</taxon>
        <taxon>Pseudomonadota</taxon>
        <taxon>Gammaproteobacteria</taxon>
        <taxon>Lysobacterales</taxon>
        <taxon>Lysobacteraceae</taxon>
        <taxon>Arenimonas</taxon>
    </lineage>
</organism>
<dbReference type="OrthoDB" id="5976079at2"/>
<gene>
    <name evidence="2" type="ORF">E1B00_07165</name>
</gene>
<evidence type="ECO:0000313" key="2">
    <source>
        <dbReference type="EMBL" id="TNJ35522.1"/>
    </source>
</evidence>
<protein>
    <recommendedName>
        <fullName evidence="4">TonB C-terminal domain-containing protein</fullName>
    </recommendedName>
</protein>
<keyword evidence="1" id="KW-0732">Signal</keyword>
<proteinExistence type="predicted"/>
<dbReference type="PROSITE" id="PS51257">
    <property type="entry name" value="PROKAR_LIPOPROTEIN"/>
    <property type="match status" value="1"/>
</dbReference>
<dbReference type="EMBL" id="SMDR01000001">
    <property type="protein sequence ID" value="TNJ35522.1"/>
    <property type="molecule type" value="Genomic_DNA"/>
</dbReference>
<accession>A0A5C4RX33</accession>
<evidence type="ECO:0000313" key="3">
    <source>
        <dbReference type="Proteomes" id="UP000305760"/>
    </source>
</evidence>
<name>A0A5C4RX33_9GAMM</name>
<feature type="chain" id="PRO_5022702652" description="TonB C-terminal domain-containing protein" evidence="1">
    <location>
        <begin position="27"/>
        <end position="174"/>
    </location>
</feature>
<feature type="signal peptide" evidence="1">
    <location>
        <begin position="1"/>
        <end position="26"/>
    </location>
</feature>
<dbReference type="RefSeq" id="WP_139447050.1">
    <property type="nucleotide sequence ID" value="NZ_SMDR01000001.1"/>
</dbReference>
<comment type="caution">
    <text evidence="2">The sequence shown here is derived from an EMBL/GenBank/DDBJ whole genome shotgun (WGS) entry which is preliminary data.</text>
</comment>
<evidence type="ECO:0008006" key="4">
    <source>
        <dbReference type="Google" id="ProtNLM"/>
    </source>
</evidence>
<evidence type="ECO:0000256" key="1">
    <source>
        <dbReference type="SAM" id="SignalP"/>
    </source>
</evidence>
<sequence length="174" mass="18596">MMRGLTLLAALALCACAGSRSTQVGASMILPPQARTMKMEQQQLFLMANHLNPDHLPDYPAAQLAAGPEKARVCVDLVVSEAGEVIWAVPLHGGPDCPAAAEPALAAFEQAVLATVREWQFTAAAVCTFPPGIEKNEDCEGEGVTERQVPLRMAFTFDFSRREGRGRFARSAGG</sequence>
<keyword evidence="3" id="KW-1185">Reference proteome</keyword>